<dbReference type="STRING" id="487184.SAMN05216421_1875"/>
<dbReference type="EMBL" id="LT629736">
    <property type="protein sequence ID" value="SDS62998.1"/>
    <property type="molecule type" value="Genomic_DNA"/>
</dbReference>
<dbReference type="PANTHER" id="PTHR39327">
    <property type="match status" value="1"/>
</dbReference>
<dbReference type="Gene3D" id="3.10.620.30">
    <property type="match status" value="1"/>
</dbReference>
<protein>
    <submittedName>
        <fullName evidence="1">Transglutaminase-like cysteine proteinase BTLCP</fullName>
    </submittedName>
</protein>
<gene>
    <name evidence="1" type="ORF">SAMN05216421_1875</name>
</gene>
<sequence length="210" mass="23732">MLTGVGASASVWDLSHLMQRVGELYQPDHRGRVRLAQWQTLMEEHASVDVGQQLDAVNRFFNDRLRFEQDSTIWDQTDYWASPVQSLIAGAADCEDFTIAKYFTLRQLGIDEAQLRLTYVKATERNQAHMVLAYYATPTSAPLILDNLIDPILTASQRDDLVPVYSFNASGLWLGSARFDSRAATTTPLPRWQELTRKMSDEGFFGPLSP</sequence>
<dbReference type="PANTHER" id="PTHR39327:SF1">
    <property type="entry name" value="BLR5470 PROTEIN"/>
    <property type="match status" value="1"/>
</dbReference>
<dbReference type="RefSeq" id="WP_231701456.1">
    <property type="nucleotide sequence ID" value="NZ_LT629736.1"/>
</dbReference>
<dbReference type="Pfam" id="PF06035">
    <property type="entry name" value="Peptidase_C93"/>
    <property type="match status" value="1"/>
</dbReference>
<dbReference type="AlphaFoldDB" id="A0A1H1TS08"/>
<dbReference type="InterPro" id="IPR010319">
    <property type="entry name" value="Transglutaminase-like_Cys_pept"/>
</dbReference>
<organism evidence="1 2">
    <name type="scientific">Halopseudomonas xinjiangensis</name>
    <dbReference type="NCBI Taxonomy" id="487184"/>
    <lineage>
        <taxon>Bacteria</taxon>
        <taxon>Pseudomonadati</taxon>
        <taxon>Pseudomonadota</taxon>
        <taxon>Gammaproteobacteria</taxon>
        <taxon>Pseudomonadales</taxon>
        <taxon>Pseudomonadaceae</taxon>
        <taxon>Halopseudomonas</taxon>
    </lineage>
</organism>
<reference evidence="2" key="1">
    <citation type="submission" date="2016-10" db="EMBL/GenBank/DDBJ databases">
        <authorList>
            <person name="Varghese N."/>
            <person name="Submissions S."/>
        </authorList>
    </citation>
    <scope>NUCLEOTIDE SEQUENCE [LARGE SCALE GENOMIC DNA]</scope>
    <source>
        <strain evidence="2">NRRL B-51270</strain>
    </source>
</reference>
<keyword evidence="2" id="KW-1185">Reference proteome</keyword>
<evidence type="ECO:0000313" key="2">
    <source>
        <dbReference type="Proteomes" id="UP000243207"/>
    </source>
</evidence>
<dbReference type="Proteomes" id="UP000243207">
    <property type="component" value="Chromosome I"/>
</dbReference>
<evidence type="ECO:0000313" key="1">
    <source>
        <dbReference type="EMBL" id="SDS62998.1"/>
    </source>
</evidence>
<accession>A0A1H1TS08</accession>
<proteinExistence type="predicted"/>
<name>A0A1H1TS08_9GAMM</name>